<evidence type="ECO:0000313" key="2">
    <source>
        <dbReference type="EMBL" id="KAF2208155.1"/>
    </source>
</evidence>
<gene>
    <name evidence="2" type="ORF">CERZMDRAFT_49777</name>
</gene>
<dbReference type="EMBL" id="ML992696">
    <property type="protein sequence ID" value="KAF2208155.1"/>
    <property type="molecule type" value="Genomic_DNA"/>
</dbReference>
<dbReference type="Proteomes" id="UP000799539">
    <property type="component" value="Unassembled WGS sequence"/>
</dbReference>
<keyword evidence="3" id="KW-1185">Reference proteome</keyword>
<feature type="chain" id="PRO_5025547458" description="Cell wall protein PhiA" evidence="1">
    <location>
        <begin position="22"/>
        <end position="175"/>
    </location>
</feature>
<reference evidence="2" key="1">
    <citation type="journal article" date="2020" name="Stud. Mycol.">
        <title>101 Dothideomycetes genomes: a test case for predicting lifestyles and emergence of pathogens.</title>
        <authorList>
            <person name="Haridas S."/>
            <person name="Albert R."/>
            <person name="Binder M."/>
            <person name="Bloem J."/>
            <person name="Labutti K."/>
            <person name="Salamov A."/>
            <person name="Andreopoulos B."/>
            <person name="Baker S."/>
            <person name="Barry K."/>
            <person name="Bills G."/>
            <person name="Bluhm B."/>
            <person name="Cannon C."/>
            <person name="Castanera R."/>
            <person name="Culley D."/>
            <person name="Daum C."/>
            <person name="Ezra D."/>
            <person name="Gonzalez J."/>
            <person name="Henrissat B."/>
            <person name="Kuo A."/>
            <person name="Liang C."/>
            <person name="Lipzen A."/>
            <person name="Lutzoni F."/>
            <person name="Magnuson J."/>
            <person name="Mondo S."/>
            <person name="Nolan M."/>
            <person name="Ohm R."/>
            <person name="Pangilinan J."/>
            <person name="Park H.-J."/>
            <person name="Ramirez L."/>
            <person name="Alfaro M."/>
            <person name="Sun H."/>
            <person name="Tritt A."/>
            <person name="Yoshinaga Y."/>
            <person name="Zwiers L.-H."/>
            <person name="Turgeon B."/>
            <person name="Goodwin S."/>
            <person name="Spatafora J."/>
            <person name="Crous P."/>
            <person name="Grigoriev I."/>
        </authorList>
    </citation>
    <scope>NUCLEOTIDE SEQUENCE</scope>
    <source>
        <strain evidence="2">SCOH1-5</strain>
    </source>
</reference>
<organism evidence="2 3">
    <name type="scientific">Cercospora zeae-maydis SCOH1-5</name>
    <dbReference type="NCBI Taxonomy" id="717836"/>
    <lineage>
        <taxon>Eukaryota</taxon>
        <taxon>Fungi</taxon>
        <taxon>Dikarya</taxon>
        <taxon>Ascomycota</taxon>
        <taxon>Pezizomycotina</taxon>
        <taxon>Dothideomycetes</taxon>
        <taxon>Dothideomycetidae</taxon>
        <taxon>Mycosphaerellales</taxon>
        <taxon>Mycosphaerellaceae</taxon>
        <taxon>Cercospora</taxon>
    </lineage>
</organism>
<proteinExistence type="predicted"/>
<dbReference type="AlphaFoldDB" id="A0A6A6F2I1"/>
<dbReference type="OrthoDB" id="5317242at2759"/>
<name>A0A6A6F2I1_9PEZI</name>
<evidence type="ECO:0000313" key="3">
    <source>
        <dbReference type="Proteomes" id="UP000799539"/>
    </source>
</evidence>
<sequence length="175" mass="18401">MHSSQLLIALAASSLASAAAAGQDLTDFYLVTTTSREPASESSLLPNVNATSLFDADGPSTDLYQLRLIGPGYGSLPRFNLTDNALHTIAYGAHGNGEYDYESTEVKTGEVLAFDPTPEEGSNVSLKGGYLLAVDGECEGWTICPGARQQAVISWKGTDSGCEARFIQAVSSAPY</sequence>
<evidence type="ECO:0000256" key="1">
    <source>
        <dbReference type="SAM" id="SignalP"/>
    </source>
</evidence>
<feature type="signal peptide" evidence="1">
    <location>
        <begin position="1"/>
        <end position="21"/>
    </location>
</feature>
<evidence type="ECO:0008006" key="4">
    <source>
        <dbReference type="Google" id="ProtNLM"/>
    </source>
</evidence>
<keyword evidence="1" id="KW-0732">Signal</keyword>
<accession>A0A6A6F2I1</accession>
<protein>
    <recommendedName>
        <fullName evidence="4">Cell wall protein PhiA</fullName>
    </recommendedName>
</protein>